<comment type="caution">
    <text evidence="3">The sequence shown here is derived from an EMBL/GenBank/DDBJ whole genome shotgun (WGS) entry which is preliminary data.</text>
</comment>
<dbReference type="Gene3D" id="3.60.15.10">
    <property type="entry name" value="Ribonuclease Z/Hydroxyacylglutathione hydrolase-like"/>
    <property type="match status" value="1"/>
</dbReference>
<feature type="compositionally biased region" description="Basic and acidic residues" evidence="1">
    <location>
        <begin position="31"/>
        <end position="50"/>
    </location>
</feature>
<dbReference type="SUPFAM" id="SSF56281">
    <property type="entry name" value="Metallo-hydrolase/oxidoreductase"/>
    <property type="match status" value="1"/>
</dbReference>
<dbReference type="PANTHER" id="PTHR42663">
    <property type="entry name" value="HYDROLASE C777.06C-RELATED-RELATED"/>
    <property type="match status" value="1"/>
</dbReference>
<feature type="compositionally biased region" description="Low complexity" evidence="1">
    <location>
        <begin position="1"/>
        <end position="17"/>
    </location>
</feature>
<name>A0A5C6FWG4_9PLAN</name>
<reference evidence="3 4" key="1">
    <citation type="submission" date="2019-02" db="EMBL/GenBank/DDBJ databases">
        <title>Deep-cultivation of Planctomycetes and their phenomic and genomic characterization uncovers novel biology.</title>
        <authorList>
            <person name="Wiegand S."/>
            <person name="Jogler M."/>
            <person name="Boedeker C."/>
            <person name="Pinto D."/>
            <person name="Vollmers J."/>
            <person name="Rivas-Marin E."/>
            <person name="Kohn T."/>
            <person name="Peeters S.H."/>
            <person name="Heuer A."/>
            <person name="Rast P."/>
            <person name="Oberbeckmann S."/>
            <person name="Bunk B."/>
            <person name="Jeske O."/>
            <person name="Meyerdierks A."/>
            <person name="Storesund J.E."/>
            <person name="Kallscheuer N."/>
            <person name="Luecker S."/>
            <person name="Lage O.M."/>
            <person name="Pohl T."/>
            <person name="Merkel B.J."/>
            <person name="Hornburger P."/>
            <person name="Mueller R.-W."/>
            <person name="Bruemmer F."/>
            <person name="Labrenz M."/>
            <person name="Spormann A.M."/>
            <person name="Op Den Camp H."/>
            <person name="Overmann J."/>
            <person name="Amann R."/>
            <person name="Jetten M.S.M."/>
            <person name="Mascher T."/>
            <person name="Medema M.H."/>
            <person name="Devos D.P."/>
            <person name="Kaster A.-K."/>
            <person name="Ovreas L."/>
            <person name="Rohde M."/>
            <person name="Galperin M.Y."/>
            <person name="Jogler C."/>
        </authorList>
    </citation>
    <scope>NUCLEOTIDE SEQUENCE [LARGE SCALE GENOMIC DNA]</scope>
    <source>
        <strain evidence="3 4">V7</strain>
    </source>
</reference>
<dbReference type="AlphaFoldDB" id="A0A5C6FWG4"/>
<dbReference type="InterPro" id="IPR001279">
    <property type="entry name" value="Metallo-B-lactamas"/>
</dbReference>
<dbReference type="Proteomes" id="UP000316476">
    <property type="component" value="Unassembled WGS sequence"/>
</dbReference>
<evidence type="ECO:0000256" key="1">
    <source>
        <dbReference type="SAM" id="MobiDB-lite"/>
    </source>
</evidence>
<keyword evidence="3" id="KW-0378">Hydrolase</keyword>
<organism evidence="3 4">
    <name type="scientific">Crateriforma conspicua</name>
    <dbReference type="NCBI Taxonomy" id="2527996"/>
    <lineage>
        <taxon>Bacteria</taxon>
        <taxon>Pseudomonadati</taxon>
        <taxon>Planctomycetota</taxon>
        <taxon>Planctomycetia</taxon>
        <taxon>Planctomycetales</taxon>
        <taxon>Planctomycetaceae</taxon>
        <taxon>Crateriforma</taxon>
    </lineage>
</organism>
<evidence type="ECO:0000313" key="3">
    <source>
        <dbReference type="EMBL" id="TWU65353.1"/>
    </source>
</evidence>
<gene>
    <name evidence="3" type="primary">phnP</name>
    <name evidence="3" type="ORF">V7x_09000</name>
</gene>
<dbReference type="PANTHER" id="PTHR42663:SF6">
    <property type="entry name" value="HYDROLASE C777.06C-RELATED"/>
    <property type="match status" value="1"/>
</dbReference>
<feature type="region of interest" description="Disordered" evidence="1">
    <location>
        <begin position="1"/>
        <end position="51"/>
    </location>
</feature>
<proteinExistence type="predicted"/>
<dbReference type="CDD" id="cd16279">
    <property type="entry name" value="metallo-hydrolase-like_MBL-fold"/>
    <property type="match status" value="1"/>
</dbReference>
<dbReference type="EC" id="3.1.4.55" evidence="3"/>
<feature type="domain" description="Metallo-beta-lactamase" evidence="2">
    <location>
        <begin position="97"/>
        <end position="278"/>
    </location>
</feature>
<dbReference type="EMBL" id="SJPZ01000001">
    <property type="protein sequence ID" value="TWU65353.1"/>
    <property type="molecule type" value="Genomic_DNA"/>
</dbReference>
<dbReference type="Pfam" id="PF12706">
    <property type="entry name" value="Lactamase_B_2"/>
    <property type="match status" value="1"/>
</dbReference>
<dbReference type="GO" id="GO:0103043">
    <property type="term" value="F:phosphoribosyl 1,2-cyclic phosphate phosphodiesterase activity"/>
    <property type="evidence" value="ECO:0007669"/>
    <property type="project" value="UniProtKB-EC"/>
</dbReference>
<evidence type="ECO:0000259" key="2">
    <source>
        <dbReference type="Pfam" id="PF12706"/>
    </source>
</evidence>
<protein>
    <submittedName>
        <fullName evidence="3">Phosphoribosyl 1,2-cyclic phosphodiesterase</fullName>
        <ecNumber evidence="3">3.1.4.55</ecNumber>
    </submittedName>
</protein>
<sequence length="309" mass="34016">MTKPASSSADLPSDARSGASSDRVKNNPAPGDRRPAPDADQADRKADSSRPEVVFLGTGTSVGVPAIGCDCPVCRSSDPKNKRTRCAIVFRLPDGDLLVDTPPDLRAQLLREDIGLIHAIMFTHEHADHLFGLDDVRLFPFRLHAPVPIYCQEQVDDRIRKSFDYAFSDREETHPGSKPRLELRRITHDPFEALGVPVTPIPMLHGPHFEVLGFRIGDFAYCTDTNGIPDASMELLRGLDTLVIGALRYKPHPTHFTVDQAIEVSRQLSPKRTLLTHIGHDLDHGPTNESLPPGIELAYDGLRVPLVGL</sequence>
<evidence type="ECO:0000313" key="4">
    <source>
        <dbReference type="Proteomes" id="UP000316476"/>
    </source>
</evidence>
<dbReference type="InterPro" id="IPR036866">
    <property type="entry name" value="RibonucZ/Hydroxyglut_hydro"/>
</dbReference>
<accession>A0A5C6FWG4</accession>